<dbReference type="UniPathway" id="UPA00223">
    <property type="reaction ID" value="UER01007"/>
</dbReference>
<sequence>MNEVTNWIKRSADLAFYLFMFVTKYTKNWRHILMSDYRVEEDTIGPVKIPSEALWGPQTERSRNNFPTGQFMPIAIIRALLQIKKAAAEANQELDQISAEKGQLIIRAIDELLSLSDEDLRKDFPLRVYQTGSGTQTNMNTNEVVAHEAAKLDDSIEILPNDDVNHGQSSNDIFPTAMNITASVAVKELEDSAQHLIDELKVKQDKYWRTVKIGRTHLQDATPLTFGQEISGWVSMLEHDLGYLKSLDGTLLELAMGGTAVGTGLNAAPGFADDIAARMSKVYGPAFTAKTNKFYGLAAHSNLDVVHGAMKTLAADLMKIANDVRFLASGPRAAYAELNIPANEPGSSIMPGKVNPTQAEAITMAAVRVMGNDVVVTMASSQGNFEMNVYKPVLIDAFLESAELLRGTMTGFADKMIHGLTVNEERMEELVDNSLMTVTALSPHIGYHDSAKIAQQADQDGTTLRVAALKSGKVTAEQFDEWVDPLKMTNIDRK</sequence>
<feature type="binding site" evidence="4">
    <location>
        <position position="216"/>
    </location>
    <ligand>
        <name>substrate</name>
    </ligand>
</feature>
<dbReference type="SUPFAM" id="SSF48557">
    <property type="entry name" value="L-aspartase-like"/>
    <property type="match status" value="1"/>
</dbReference>
<dbReference type="InterPro" id="IPR008948">
    <property type="entry name" value="L-Aspartase-like"/>
</dbReference>
<keyword evidence="3 4" id="KW-0456">Lyase</keyword>
<comment type="pathway">
    <text evidence="4">Carbohydrate metabolism; tricarboxylic acid cycle; (S)-malate from fumarate: step 1/1.</text>
</comment>
<dbReference type="GO" id="GO:0006106">
    <property type="term" value="P:fumarate metabolic process"/>
    <property type="evidence" value="ECO:0007669"/>
    <property type="project" value="InterPro"/>
</dbReference>
<feature type="binding site" evidence="4">
    <location>
        <begin position="169"/>
        <end position="171"/>
    </location>
    <ligand>
        <name>substrate</name>
    </ligand>
</feature>
<dbReference type="Gene3D" id="1.20.200.10">
    <property type="entry name" value="Fumarase/aspartase (Central domain)"/>
    <property type="match status" value="1"/>
</dbReference>
<comment type="subcellular location">
    <subcellularLocation>
        <location evidence="4">Cytoplasm</location>
    </subcellularLocation>
</comment>
<accession>A0A0R1RFB8</accession>
<comment type="similarity">
    <text evidence="2 4">Belongs to the class-II fumarase/aspartase family. Fumarase subfamily.</text>
</comment>
<comment type="catalytic activity">
    <reaction evidence="4">
        <text>(S)-malate = fumarate + H2O</text>
        <dbReference type="Rhea" id="RHEA:12460"/>
        <dbReference type="ChEBI" id="CHEBI:15377"/>
        <dbReference type="ChEBI" id="CHEBI:15589"/>
        <dbReference type="ChEBI" id="CHEBI:29806"/>
        <dbReference type="EC" id="4.2.1.2"/>
    </reaction>
</comment>
<dbReference type="GO" id="GO:0006099">
    <property type="term" value="P:tricarboxylic acid cycle"/>
    <property type="evidence" value="ECO:0007669"/>
    <property type="project" value="UniProtKB-UniRule"/>
</dbReference>
<keyword evidence="4" id="KW-0963">Cytoplasm</keyword>
<name>A0A0R1RFB8_9LACO</name>
<dbReference type="Proteomes" id="UP000051999">
    <property type="component" value="Unassembled WGS sequence"/>
</dbReference>
<dbReference type="PATRIC" id="fig|1114972.6.peg.2353"/>
<dbReference type="HAMAP" id="MF_00743">
    <property type="entry name" value="FumaraseC"/>
    <property type="match status" value="1"/>
</dbReference>
<evidence type="ECO:0000256" key="3">
    <source>
        <dbReference type="ARBA" id="ARBA00023239"/>
    </source>
</evidence>
<comment type="caution">
    <text evidence="4">Lacks conserved residue(s) required for the propagation of feature annotation.</text>
</comment>
<feature type="domain" description="Fumarase C C-terminal" evidence="7">
    <location>
        <begin position="438"/>
        <end position="490"/>
    </location>
</feature>
<dbReference type="STRING" id="1114972.FD35_GL002290"/>
<reference evidence="8 9" key="1">
    <citation type="journal article" date="2015" name="Genome Announc.">
        <title>Expanding the biotechnology potential of lactobacilli through comparative genomics of 213 strains and associated genera.</title>
        <authorList>
            <person name="Sun Z."/>
            <person name="Harris H.M."/>
            <person name="McCann A."/>
            <person name="Guo C."/>
            <person name="Argimon S."/>
            <person name="Zhang W."/>
            <person name="Yang X."/>
            <person name="Jeffery I.B."/>
            <person name="Cooney J.C."/>
            <person name="Kagawa T.F."/>
            <person name="Liu W."/>
            <person name="Song Y."/>
            <person name="Salvetti E."/>
            <person name="Wrobel A."/>
            <person name="Rasinkangas P."/>
            <person name="Parkhill J."/>
            <person name="Rea M.C."/>
            <person name="O'Sullivan O."/>
            <person name="Ritari J."/>
            <person name="Douillard F.P."/>
            <person name="Paul Ross R."/>
            <person name="Yang R."/>
            <person name="Briner A.E."/>
            <person name="Felis G.E."/>
            <person name="de Vos W.M."/>
            <person name="Barrangou R."/>
            <person name="Klaenhammer T.R."/>
            <person name="Caufield P.W."/>
            <person name="Cui Y."/>
            <person name="Zhang H."/>
            <person name="O'Toole P.W."/>
        </authorList>
    </citation>
    <scope>NUCLEOTIDE SEQUENCE [LARGE SCALE GENOMIC DNA]</scope>
    <source>
        <strain evidence="8 9">DSM 15814</strain>
    </source>
</reference>
<keyword evidence="4" id="KW-0816">Tricarboxylic acid cycle</keyword>
<keyword evidence="9" id="KW-1185">Reference proteome</keyword>
<protein>
    <recommendedName>
        <fullName evidence="4">Fumarate hydratase class II</fullName>
        <shortName evidence="4">Fumarase C</shortName>
        <ecNumber evidence="4">4.2.1.2</ecNumber>
    </recommendedName>
    <alternativeName>
        <fullName evidence="4">Aerobic fumarase</fullName>
    </alternativeName>
    <alternativeName>
        <fullName evidence="4">Iron-independent fumarase</fullName>
    </alternativeName>
</protein>
<dbReference type="Pfam" id="PF00206">
    <property type="entry name" value="Lyase_1"/>
    <property type="match status" value="1"/>
</dbReference>
<dbReference type="InterPro" id="IPR024083">
    <property type="entry name" value="Fumarase/histidase_N"/>
</dbReference>
<feature type="domain" description="Fumarate lyase N-terminal" evidence="6">
    <location>
        <begin position="46"/>
        <end position="371"/>
    </location>
</feature>
<evidence type="ECO:0000259" key="7">
    <source>
        <dbReference type="Pfam" id="PF10415"/>
    </source>
</evidence>
<dbReference type="FunFam" id="1.10.40.30:FF:000002">
    <property type="entry name" value="Fumarate hydratase class II"/>
    <property type="match status" value="1"/>
</dbReference>
<dbReference type="InterPro" id="IPR022761">
    <property type="entry name" value="Fumarate_lyase_N"/>
</dbReference>
<gene>
    <name evidence="4" type="primary">fumC</name>
    <name evidence="8" type="ORF">FD35_GL002290</name>
</gene>
<dbReference type="CDD" id="cd01362">
    <property type="entry name" value="Fumarase_classII"/>
    <property type="match status" value="1"/>
</dbReference>
<evidence type="ECO:0000259" key="6">
    <source>
        <dbReference type="Pfam" id="PF00206"/>
    </source>
</evidence>
<dbReference type="EC" id="4.2.1.2" evidence="4"/>
<proteinExistence type="inferred from homology"/>
<dbReference type="GO" id="GO:0008797">
    <property type="term" value="F:aspartate ammonia-lyase activity"/>
    <property type="evidence" value="ECO:0007669"/>
    <property type="project" value="UniProtKB-EC"/>
</dbReference>
<feature type="binding site" evidence="4">
    <location>
        <begin position="353"/>
        <end position="355"/>
    </location>
    <ligand>
        <name>substrate</name>
    </ligand>
</feature>
<comment type="catalytic activity">
    <reaction evidence="1">
        <text>L-aspartate = fumarate + NH4(+)</text>
        <dbReference type="Rhea" id="RHEA:16601"/>
        <dbReference type="ChEBI" id="CHEBI:28938"/>
        <dbReference type="ChEBI" id="CHEBI:29806"/>
        <dbReference type="ChEBI" id="CHEBI:29991"/>
        <dbReference type="EC" id="4.3.1.1"/>
    </reaction>
</comment>
<feature type="site" description="Important for catalytic activity" evidence="4">
    <location>
        <position position="360"/>
    </location>
</feature>
<comment type="miscellaneous">
    <text evidence="4">There are 2 substrate-binding sites: the catalytic A site, and the non-catalytic B site that may play a role in the transfer of substrate or product between the active site and the solvent. Alternatively, the B site may bind allosteric effectors.</text>
</comment>
<feature type="coiled-coil region" evidence="5">
    <location>
        <begin position="80"/>
        <end position="107"/>
    </location>
</feature>
<feature type="active site" description="Proton donor/acceptor" evidence="4">
    <location>
        <position position="217"/>
    </location>
</feature>
<keyword evidence="5" id="KW-0175">Coiled coil</keyword>
<organism evidence="8 9">
    <name type="scientific">Furfurilactobacillus rossiae DSM 15814</name>
    <dbReference type="NCBI Taxonomy" id="1114972"/>
    <lineage>
        <taxon>Bacteria</taxon>
        <taxon>Bacillati</taxon>
        <taxon>Bacillota</taxon>
        <taxon>Bacilli</taxon>
        <taxon>Lactobacillales</taxon>
        <taxon>Lactobacillaceae</taxon>
        <taxon>Furfurilactobacillus</taxon>
    </lineage>
</organism>
<evidence type="ECO:0000313" key="9">
    <source>
        <dbReference type="Proteomes" id="UP000051999"/>
    </source>
</evidence>
<dbReference type="InterPro" id="IPR000362">
    <property type="entry name" value="Fumarate_lyase_fam"/>
</dbReference>
<dbReference type="PANTHER" id="PTHR11444:SF1">
    <property type="entry name" value="FUMARATE HYDRATASE, MITOCHONDRIAL"/>
    <property type="match status" value="1"/>
</dbReference>
<dbReference type="Pfam" id="PF10415">
    <property type="entry name" value="FumaraseC_C"/>
    <property type="match status" value="1"/>
</dbReference>
<dbReference type="InterPro" id="IPR018951">
    <property type="entry name" value="Fumarase_C_C"/>
</dbReference>
<feature type="active site" evidence="4">
    <location>
        <position position="347"/>
    </location>
</feature>
<dbReference type="GO" id="GO:0004333">
    <property type="term" value="F:fumarate hydratase activity"/>
    <property type="evidence" value="ECO:0007669"/>
    <property type="project" value="UniProtKB-UniRule"/>
</dbReference>
<dbReference type="GO" id="GO:0005737">
    <property type="term" value="C:cytoplasm"/>
    <property type="evidence" value="ECO:0007669"/>
    <property type="project" value="UniProtKB-SubCell"/>
</dbReference>
<evidence type="ECO:0000256" key="4">
    <source>
        <dbReference type="HAMAP-Rule" id="MF_00743"/>
    </source>
</evidence>
<evidence type="ECO:0000256" key="5">
    <source>
        <dbReference type="SAM" id="Coils"/>
    </source>
</evidence>
<dbReference type="InterPro" id="IPR005677">
    <property type="entry name" value="Fum_hydII"/>
</dbReference>
<dbReference type="FunFam" id="1.20.200.10:FF:000001">
    <property type="entry name" value="Fumarate hydratase, mitochondrial"/>
    <property type="match status" value="1"/>
</dbReference>
<comment type="caution">
    <text evidence="8">The sequence shown here is derived from an EMBL/GenBank/DDBJ whole genome shotgun (WGS) entry which is preliminary data.</text>
</comment>
<evidence type="ECO:0000313" key="8">
    <source>
        <dbReference type="EMBL" id="KRL55760.1"/>
    </source>
</evidence>
<dbReference type="PANTHER" id="PTHR11444">
    <property type="entry name" value="ASPARTATEAMMONIA/ARGININOSUCCINATE/ADENYLOSUCCINATE LYASE"/>
    <property type="match status" value="1"/>
</dbReference>
<dbReference type="Gene3D" id="1.10.275.10">
    <property type="entry name" value="Fumarase/aspartase (N-terminal domain)"/>
    <property type="match status" value="1"/>
</dbReference>
<dbReference type="Gene3D" id="1.10.40.30">
    <property type="entry name" value="Fumarase/aspartase (C-terminal domain)"/>
    <property type="match status" value="1"/>
</dbReference>
<dbReference type="eggNOG" id="COG0114">
    <property type="taxonomic scope" value="Bacteria"/>
</dbReference>
<dbReference type="PROSITE" id="PS00163">
    <property type="entry name" value="FUMARATE_LYASES"/>
    <property type="match status" value="1"/>
</dbReference>
<dbReference type="GO" id="GO:0006108">
    <property type="term" value="P:malate metabolic process"/>
    <property type="evidence" value="ECO:0007669"/>
    <property type="project" value="TreeGrafter"/>
</dbReference>
<dbReference type="PRINTS" id="PR00149">
    <property type="entry name" value="FUMRATELYASE"/>
</dbReference>
<evidence type="ECO:0000256" key="2">
    <source>
        <dbReference type="ARBA" id="ARBA00009084"/>
    </source>
</evidence>
<feature type="binding site" evidence="4">
    <location>
        <begin position="133"/>
        <end position="135"/>
    </location>
    <ligand>
        <name>substrate</name>
    </ligand>
</feature>
<dbReference type="EMBL" id="AZFF01000006">
    <property type="protein sequence ID" value="KRL55760.1"/>
    <property type="molecule type" value="Genomic_DNA"/>
</dbReference>
<comment type="subunit">
    <text evidence="4">Homotetramer.</text>
</comment>
<evidence type="ECO:0000256" key="1">
    <source>
        <dbReference type="ARBA" id="ARBA00001494"/>
    </source>
</evidence>
<dbReference type="PRINTS" id="PR00145">
    <property type="entry name" value="ARGSUCLYASE"/>
</dbReference>
<feature type="binding site" evidence="4">
    <location>
        <position position="348"/>
    </location>
    <ligand>
        <name>substrate</name>
    </ligand>
</feature>
<dbReference type="AlphaFoldDB" id="A0A0R1RFB8"/>
<dbReference type="InterPro" id="IPR020557">
    <property type="entry name" value="Fumarate_lyase_CS"/>
</dbReference>
<comment type="function">
    <text evidence="4">Involved in the TCA cycle. Catalyzes the stereospecific interconversion of fumarate to L-malate.</text>
</comment>